<dbReference type="EMBL" id="SNRY01008673">
    <property type="protein sequence ID" value="KAA6308148.1"/>
    <property type="molecule type" value="Genomic_DNA"/>
</dbReference>
<gene>
    <name evidence="2" type="ORF">EZS27_040173</name>
</gene>
<protein>
    <submittedName>
        <fullName evidence="2">Uncharacterized protein</fullName>
    </submittedName>
</protein>
<feature type="coiled-coil region" evidence="1">
    <location>
        <begin position="18"/>
        <end position="52"/>
    </location>
</feature>
<reference evidence="2" key="1">
    <citation type="submission" date="2019-03" db="EMBL/GenBank/DDBJ databases">
        <title>Single cell metagenomics reveals metabolic interactions within the superorganism composed of flagellate Streblomastix strix and complex community of Bacteroidetes bacteria on its surface.</title>
        <authorList>
            <person name="Treitli S.C."/>
            <person name="Kolisko M."/>
            <person name="Husnik F."/>
            <person name="Keeling P."/>
            <person name="Hampl V."/>
        </authorList>
    </citation>
    <scope>NUCLEOTIDE SEQUENCE</scope>
    <source>
        <strain evidence="2">STM</strain>
    </source>
</reference>
<feature type="non-terminal residue" evidence="2">
    <location>
        <position position="1"/>
    </location>
</feature>
<dbReference type="AlphaFoldDB" id="A0A5J4PH16"/>
<keyword evidence="1" id="KW-0175">Coiled coil</keyword>
<evidence type="ECO:0000313" key="2">
    <source>
        <dbReference type="EMBL" id="KAA6308148.1"/>
    </source>
</evidence>
<accession>A0A5J4PH16</accession>
<sequence>MLLSQGEDTAKVEDKIADKRLSELKKTKDKERKELENEMSSTNDNKVKLDINQKMYDLDLISYEEYEKKKISLTKAYEIPRRYWNVSAAAGENMKAVIRTILKQEVPDPLHSVLVKTYILRRELNYLPTAMLYLLLSKTRS</sequence>
<comment type="caution">
    <text evidence="2">The sequence shown here is derived from an EMBL/GenBank/DDBJ whole genome shotgun (WGS) entry which is preliminary data.</text>
</comment>
<organism evidence="2">
    <name type="scientific">termite gut metagenome</name>
    <dbReference type="NCBI Taxonomy" id="433724"/>
    <lineage>
        <taxon>unclassified sequences</taxon>
        <taxon>metagenomes</taxon>
        <taxon>organismal metagenomes</taxon>
    </lineage>
</organism>
<name>A0A5J4PH16_9ZZZZ</name>
<evidence type="ECO:0000256" key="1">
    <source>
        <dbReference type="SAM" id="Coils"/>
    </source>
</evidence>
<proteinExistence type="predicted"/>